<dbReference type="SUPFAM" id="SSF46689">
    <property type="entry name" value="Homeodomain-like"/>
    <property type="match status" value="2"/>
</dbReference>
<name>A0ABT9U884_PAEHA</name>
<dbReference type="Gene3D" id="1.10.10.60">
    <property type="entry name" value="Homeodomain-like"/>
    <property type="match status" value="2"/>
</dbReference>
<evidence type="ECO:0000313" key="6">
    <source>
        <dbReference type="EMBL" id="MDQ0115846.1"/>
    </source>
</evidence>
<dbReference type="InterPro" id="IPR050959">
    <property type="entry name" value="MarA-like"/>
</dbReference>
<evidence type="ECO:0000259" key="5">
    <source>
        <dbReference type="PROSITE" id="PS01124"/>
    </source>
</evidence>
<dbReference type="Proteomes" id="UP001229346">
    <property type="component" value="Unassembled WGS sequence"/>
</dbReference>
<keyword evidence="7" id="KW-1185">Reference proteome</keyword>
<evidence type="ECO:0000313" key="7">
    <source>
        <dbReference type="Proteomes" id="UP001229346"/>
    </source>
</evidence>
<sequence length="296" mass="33957">MGDDTTHRKSVNQSLAYIERHLTQSIGPDDVAREGRFSQRHFYRIFTSIIGTTAANYIRDRRLTNAASELVHTNFGILDIALKYHFQSQESFTRAFKKRYGVTPGHYRTYSKSLIKKEKMDMSRQTIPQGWSVTGNRVEDYEIALDKKEVHSGTASVKLQSVKVRADGFATLMQMFSAERYLGKRVRLTAFVKAEDVKGWAGLWMRVDRKNGDLLQFDNMQNRPIKGTQDWKLYSVVLDVSEHSHAIAFGMLMSGEGKVWGDQFRFEEVDEKTPTTGQDSDDQMPSEPANLDFEYI</sequence>
<evidence type="ECO:0000256" key="3">
    <source>
        <dbReference type="ARBA" id="ARBA00023163"/>
    </source>
</evidence>
<feature type="region of interest" description="Disordered" evidence="4">
    <location>
        <begin position="270"/>
        <end position="296"/>
    </location>
</feature>
<evidence type="ECO:0000256" key="2">
    <source>
        <dbReference type="ARBA" id="ARBA00023125"/>
    </source>
</evidence>
<keyword evidence="3" id="KW-0804">Transcription</keyword>
<proteinExistence type="predicted"/>
<dbReference type="Gene3D" id="2.60.120.260">
    <property type="entry name" value="Galactose-binding domain-like"/>
    <property type="match status" value="1"/>
</dbReference>
<dbReference type="InterPro" id="IPR009057">
    <property type="entry name" value="Homeodomain-like_sf"/>
</dbReference>
<dbReference type="PANTHER" id="PTHR47504">
    <property type="entry name" value="RIGHT ORIGIN-BINDING PROTEIN"/>
    <property type="match status" value="1"/>
</dbReference>
<dbReference type="SMART" id="SM00342">
    <property type="entry name" value="HTH_ARAC"/>
    <property type="match status" value="1"/>
</dbReference>
<dbReference type="InterPro" id="IPR018060">
    <property type="entry name" value="HTH_AraC"/>
</dbReference>
<dbReference type="PROSITE" id="PS01124">
    <property type="entry name" value="HTH_ARAC_FAMILY_2"/>
    <property type="match status" value="1"/>
</dbReference>
<gene>
    <name evidence="6" type="ORF">J2T15_005314</name>
</gene>
<dbReference type="PANTHER" id="PTHR47504:SF6">
    <property type="entry name" value="ARAC-FAMILY TRANSCRIPTIONAL REGULATOR"/>
    <property type="match status" value="1"/>
</dbReference>
<evidence type="ECO:0000256" key="1">
    <source>
        <dbReference type="ARBA" id="ARBA00023015"/>
    </source>
</evidence>
<organism evidence="6 7">
    <name type="scientific">Paenibacillus harenae</name>
    <dbReference type="NCBI Taxonomy" id="306543"/>
    <lineage>
        <taxon>Bacteria</taxon>
        <taxon>Bacillati</taxon>
        <taxon>Bacillota</taxon>
        <taxon>Bacilli</taxon>
        <taxon>Bacillales</taxon>
        <taxon>Paenibacillaceae</taxon>
        <taxon>Paenibacillus</taxon>
    </lineage>
</organism>
<protein>
    <submittedName>
        <fullName evidence="6">AraC-like DNA-binding protein</fullName>
    </submittedName>
</protein>
<dbReference type="EMBL" id="JAUSSU010000013">
    <property type="protein sequence ID" value="MDQ0115846.1"/>
    <property type="molecule type" value="Genomic_DNA"/>
</dbReference>
<dbReference type="Pfam" id="PF12833">
    <property type="entry name" value="HTH_18"/>
    <property type="match status" value="1"/>
</dbReference>
<dbReference type="InterPro" id="IPR020449">
    <property type="entry name" value="Tscrpt_reg_AraC-type_HTH"/>
</dbReference>
<comment type="caution">
    <text evidence="6">The sequence shown here is derived from an EMBL/GenBank/DDBJ whole genome shotgun (WGS) entry which is preliminary data.</text>
</comment>
<keyword evidence="1" id="KW-0805">Transcription regulation</keyword>
<evidence type="ECO:0000256" key="4">
    <source>
        <dbReference type="SAM" id="MobiDB-lite"/>
    </source>
</evidence>
<keyword evidence="2" id="KW-0238">DNA-binding</keyword>
<accession>A0ABT9U884</accession>
<dbReference type="PRINTS" id="PR00032">
    <property type="entry name" value="HTHARAC"/>
</dbReference>
<feature type="domain" description="HTH araC/xylS-type" evidence="5">
    <location>
        <begin position="12"/>
        <end position="110"/>
    </location>
</feature>
<dbReference type="RefSeq" id="WP_307207843.1">
    <property type="nucleotide sequence ID" value="NZ_JAUSSU010000013.1"/>
</dbReference>
<reference evidence="6 7" key="1">
    <citation type="submission" date="2023-07" db="EMBL/GenBank/DDBJ databases">
        <title>Sorghum-associated microbial communities from plants grown in Nebraska, USA.</title>
        <authorList>
            <person name="Schachtman D."/>
        </authorList>
    </citation>
    <scope>NUCLEOTIDE SEQUENCE [LARGE SCALE GENOMIC DNA]</scope>
    <source>
        <strain evidence="6 7">CC482</strain>
    </source>
</reference>